<organism evidence="8 9">
    <name type="scientific">Synechococcus elongatus PCC 11801</name>
    <dbReference type="NCBI Taxonomy" id="2219813"/>
    <lineage>
        <taxon>Bacteria</taxon>
        <taxon>Bacillati</taxon>
        <taxon>Cyanobacteriota</taxon>
        <taxon>Cyanophyceae</taxon>
        <taxon>Synechococcales</taxon>
        <taxon>Synechococcaceae</taxon>
        <taxon>Synechococcus</taxon>
    </lineage>
</organism>
<dbReference type="InterPro" id="IPR029479">
    <property type="entry name" value="Nitroreductase"/>
</dbReference>
<sequence length="215" mass="23463">MSIVADTLLEALNWRYATKAFDPDRKIPADTWEALQQSLVLTPSSYGLQPWKVIQVESPELRSQLLPNSYNQKQVVDASHLIVFAARTALSESDVDRLIELTSSTRNVPADKLAGYRNMMVGDLVQGPRSAIINYWAANQAYIALGNFLTAAALLGIDTCALEGIIPSAYDELLNLKGTGYQTVVAAVAGYRSAADPYAGLVKVRYPAAELIETR</sequence>
<protein>
    <submittedName>
        <fullName evidence="8">NAD(P)H-dependent oxidoreductase</fullName>
    </submittedName>
</protein>
<dbReference type="RefSeq" id="WP_208674897.1">
    <property type="nucleotide sequence ID" value="NZ_CP030139.2"/>
</dbReference>
<dbReference type="EMBL" id="CP030139">
    <property type="protein sequence ID" value="AZB71523.1"/>
    <property type="molecule type" value="Genomic_DNA"/>
</dbReference>
<keyword evidence="6" id="KW-0560">Oxidoreductase</keyword>
<dbReference type="Proteomes" id="UP000267249">
    <property type="component" value="Chromosome"/>
</dbReference>
<keyword evidence="3" id="KW-0285">Flavoprotein</keyword>
<dbReference type="Gene3D" id="3.40.109.10">
    <property type="entry name" value="NADH Oxidase"/>
    <property type="match status" value="1"/>
</dbReference>
<evidence type="ECO:0000256" key="5">
    <source>
        <dbReference type="ARBA" id="ARBA00022857"/>
    </source>
</evidence>
<accession>A0AAN1UTH6</accession>
<evidence type="ECO:0000256" key="4">
    <source>
        <dbReference type="ARBA" id="ARBA00022643"/>
    </source>
</evidence>
<keyword evidence="5" id="KW-0521">NADP</keyword>
<reference evidence="8 9" key="1">
    <citation type="journal article" date="2018" name="Sci. Rep.">
        <title>Genome Features and Biochemical Characteristics of a Robust, Fast Growing and Naturally Transformable Cyanobacterium Synechococcus elongatus PCC 11801 Isolated from India.</title>
        <authorList>
            <person name="Jaiswal D."/>
            <person name="Sengupta A."/>
            <person name="Sohoni S."/>
            <person name="Sengupta S."/>
            <person name="Phadnavis A.G."/>
            <person name="Pakrasi H.B."/>
            <person name="Wangikar P.P."/>
        </authorList>
    </citation>
    <scope>NUCLEOTIDE SEQUENCE [LARGE SCALE GENOMIC DNA]</scope>
    <source>
        <strain evidence="8 9">PCC 11801</strain>
    </source>
</reference>
<keyword evidence="4" id="KW-0288">FMN</keyword>
<comment type="similarity">
    <text evidence="2">Belongs to the nitroreductase family.</text>
</comment>
<dbReference type="AlphaFoldDB" id="A0AAN1UTH6"/>
<evidence type="ECO:0000313" key="9">
    <source>
        <dbReference type="Proteomes" id="UP000267249"/>
    </source>
</evidence>
<dbReference type="Pfam" id="PF00881">
    <property type="entry name" value="Nitroreductase"/>
    <property type="match status" value="1"/>
</dbReference>
<dbReference type="InterPro" id="IPR033878">
    <property type="entry name" value="NfsB-like"/>
</dbReference>
<proteinExistence type="inferred from homology"/>
<comment type="cofactor">
    <cofactor evidence="1">
        <name>FMN</name>
        <dbReference type="ChEBI" id="CHEBI:58210"/>
    </cofactor>
</comment>
<evidence type="ECO:0000313" key="8">
    <source>
        <dbReference type="EMBL" id="AZB71523.1"/>
    </source>
</evidence>
<evidence type="ECO:0000256" key="2">
    <source>
        <dbReference type="ARBA" id="ARBA00007118"/>
    </source>
</evidence>
<dbReference type="SUPFAM" id="SSF55469">
    <property type="entry name" value="FMN-dependent nitroreductase-like"/>
    <property type="match status" value="1"/>
</dbReference>
<evidence type="ECO:0000256" key="3">
    <source>
        <dbReference type="ARBA" id="ARBA00022630"/>
    </source>
</evidence>
<dbReference type="PANTHER" id="PTHR43673:SF2">
    <property type="entry name" value="NITROREDUCTASE"/>
    <property type="match status" value="1"/>
</dbReference>
<evidence type="ECO:0000256" key="1">
    <source>
        <dbReference type="ARBA" id="ARBA00001917"/>
    </source>
</evidence>
<dbReference type="PANTHER" id="PTHR43673">
    <property type="entry name" value="NAD(P)H NITROREDUCTASE YDGI-RELATED"/>
    <property type="match status" value="1"/>
</dbReference>
<dbReference type="CDD" id="cd02149">
    <property type="entry name" value="NfsB-like"/>
    <property type="match status" value="1"/>
</dbReference>
<evidence type="ECO:0000256" key="6">
    <source>
        <dbReference type="ARBA" id="ARBA00023002"/>
    </source>
</evidence>
<dbReference type="InterPro" id="IPR000415">
    <property type="entry name" value="Nitroreductase-like"/>
</dbReference>
<evidence type="ECO:0000259" key="7">
    <source>
        <dbReference type="Pfam" id="PF00881"/>
    </source>
</evidence>
<gene>
    <name evidence="8" type="ORF">DOP62_01180</name>
</gene>
<dbReference type="GO" id="GO:0016491">
    <property type="term" value="F:oxidoreductase activity"/>
    <property type="evidence" value="ECO:0007669"/>
    <property type="project" value="UniProtKB-KW"/>
</dbReference>
<name>A0AAN1UTH6_SYNEL</name>
<feature type="domain" description="Nitroreductase" evidence="7">
    <location>
        <begin position="13"/>
        <end position="191"/>
    </location>
</feature>